<comment type="caution">
    <text evidence="1">The sequence shown here is derived from an EMBL/GenBank/DDBJ whole genome shotgun (WGS) entry which is preliminary data.</text>
</comment>
<sequence>MITTKDATKGYDIDYLVCLLCLDRFNFKKFQTYLYEFLLQTYRVKASRLFPDLQHSWPFLTDGITWCGLKQSWTDSETVHIIKPLLD</sequence>
<keyword evidence="2" id="KW-1185">Reference proteome</keyword>
<dbReference type="Proteomes" id="UP000623440">
    <property type="component" value="Unassembled WGS sequence"/>
</dbReference>
<proteinExistence type="predicted"/>
<evidence type="ECO:0000313" key="1">
    <source>
        <dbReference type="EMBL" id="MBD2536171.1"/>
    </source>
</evidence>
<gene>
    <name evidence="1" type="ORF">H6G97_45445</name>
</gene>
<reference evidence="1 2" key="1">
    <citation type="journal article" date="2020" name="ISME J.">
        <title>Comparative genomics reveals insights into cyanobacterial evolution and habitat adaptation.</title>
        <authorList>
            <person name="Chen M.Y."/>
            <person name="Teng W.K."/>
            <person name="Zhao L."/>
            <person name="Hu C.X."/>
            <person name="Zhou Y.K."/>
            <person name="Han B.P."/>
            <person name="Song L.R."/>
            <person name="Shu W.S."/>
        </authorList>
    </citation>
    <scope>NUCLEOTIDE SEQUENCE [LARGE SCALE GENOMIC DNA]</scope>
    <source>
        <strain evidence="1 2">FACHB-838</strain>
    </source>
</reference>
<dbReference type="EMBL" id="JACJSI010000402">
    <property type="protein sequence ID" value="MBD2536171.1"/>
    <property type="molecule type" value="Genomic_DNA"/>
</dbReference>
<accession>A0ABR8E4Z4</accession>
<name>A0ABR8E4Z4_9NOSO</name>
<protein>
    <submittedName>
        <fullName evidence="1">Uncharacterized protein</fullName>
    </submittedName>
</protein>
<organism evidence="1 2">
    <name type="scientific">Nostoc flagelliforme FACHB-838</name>
    <dbReference type="NCBI Taxonomy" id="2692904"/>
    <lineage>
        <taxon>Bacteria</taxon>
        <taxon>Bacillati</taxon>
        <taxon>Cyanobacteriota</taxon>
        <taxon>Cyanophyceae</taxon>
        <taxon>Nostocales</taxon>
        <taxon>Nostocaceae</taxon>
        <taxon>Nostoc</taxon>
    </lineage>
</organism>
<evidence type="ECO:0000313" key="2">
    <source>
        <dbReference type="Proteomes" id="UP000623440"/>
    </source>
</evidence>